<dbReference type="KEGG" id="bvq:FHE72_05120"/>
<dbReference type="GO" id="GO:0005886">
    <property type="term" value="C:plasma membrane"/>
    <property type="evidence" value="ECO:0007669"/>
    <property type="project" value="UniProtKB-SubCell"/>
</dbReference>
<gene>
    <name evidence="8" type="ORF">FHE72_05120</name>
</gene>
<feature type="transmembrane region" description="Helical" evidence="6">
    <location>
        <begin position="81"/>
        <end position="106"/>
    </location>
</feature>
<dbReference type="PROSITE" id="PS50928">
    <property type="entry name" value="ABC_TM1"/>
    <property type="match status" value="1"/>
</dbReference>
<dbReference type="Gene3D" id="1.10.3720.10">
    <property type="entry name" value="MetI-like"/>
    <property type="match status" value="1"/>
</dbReference>
<keyword evidence="2 6" id="KW-0813">Transport</keyword>
<feature type="transmembrane region" description="Helical" evidence="6">
    <location>
        <begin position="9"/>
        <end position="27"/>
    </location>
</feature>
<comment type="subcellular location">
    <subcellularLocation>
        <location evidence="6">Cell membrane</location>
        <topology evidence="6">Multi-pass membrane protein</topology>
    </subcellularLocation>
    <subcellularLocation>
        <location evidence="1">Membrane</location>
        <topology evidence="1">Multi-pass membrane protein</topology>
    </subcellularLocation>
</comment>
<organism evidence="8 9">
    <name type="scientific">Rossellomorea vietnamensis</name>
    <dbReference type="NCBI Taxonomy" id="218284"/>
    <lineage>
        <taxon>Bacteria</taxon>
        <taxon>Bacillati</taxon>
        <taxon>Bacillota</taxon>
        <taxon>Bacilli</taxon>
        <taxon>Bacillales</taxon>
        <taxon>Bacillaceae</taxon>
        <taxon>Rossellomorea</taxon>
    </lineage>
</organism>
<dbReference type="RefSeq" id="WP_159361450.1">
    <property type="nucleotide sequence ID" value="NZ_CP047394.1"/>
</dbReference>
<dbReference type="InterPro" id="IPR035906">
    <property type="entry name" value="MetI-like_sf"/>
</dbReference>
<sequence length="340" mass="38550">MRKWNRHHITISICLLFIVVLVGWSMIFNLTDAKIPNTYILYDDEANIIGDAPFPPSADFPFGTDREGDHLFYKVLEGAQYTIGAAILISLISFILSFAIGVLGGFTKSRGKKWTQSMFTSFYFIPQSIIAFNMLYPLLWEPRQGFETSFTERVIWQSLALAVIMAPTTAILLANETRQILDKEFVTCARVLGGSKTFLFKNHVLPHLKPRLFIIFPKIMIQALLIIAHLGFFDLFFGGTDVCYGPMCPPPQPFVQEWASIMSMSYVELTNAWWIFMIPMFFFALTILSLTGIARGLEGLLEEDEVKSDLVEKKKAGRMENGPLIESDFILVDQGVDRSR</sequence>
<evidence type="ECO:0000256" key="5">
    <source>
        <dbReference type="ARBA" id="ARBA00023136"/>
    </source>
</evidence>
<dbReference type="InterPro" id="IPR000515">
    <property type="entry name" value="MetI-like"/>
</dbReference>
<dbReference type="GO" id="GO:0055085">
    <property type="term" value="P:transmembrane transport"/>
    <property type="evidence" value="ECO:0007669"/>
    <property type="project" value="InterPro"/>
</dbReference>
<evidence type="ECO:0000256" key="4">
    <source>
        <dbReference type="ARBA" id="ARBA00022989"/>
    </source>
</evidence>
<keyword evidence="3 6" id="KW-0812">Transmembrane</keyword>
<feature type="transmembrane region" description="Helical" evidence="6">
    <location>
        <begin position="118"/>
        <end position="139"/>
    </location>
</feature>
<dbReference type="SUPFAM" id="SSF161098">
    <property type="entry name" value="MetI-like"/>
    <property type="match status" value="1"/>
</dbReference>
<feature type="transmembrane region" description="Helical" evidence="6">
    <location>
        <begin position="212"/>
        <end position="232"/>
    </location>
</feature>
<reference evidence="8 9" key="1">
    <citation type="submission" date="2019-06" db="EMBL/GenBank/DDBJ databases">
        <title>An operon consisting of a P-type ATPase gene and a transcriptional regular gene given the different cadmium resistance in Bacillus vietamensis 151-6 and Bacillus marisflavi 151-25.</title>
        <authorList>
            <person name="Yu X."/>
        </authorList>
    </citation>
    <scope>NUCLEOTIDE SEQUENCE [LARGE SCALE GENOMIC DNA]</scope>
    <source>
        <strain evidence="8 9">151-6</strain>
    </source>
</reference>
<name>A0A6I6UPP8_9BACI</name>
<feature type="domain" description="ABC transmembrane type-1" evidence="7">
    <location>
        <begin position="83"/>
        <end position="294"/>
    </location>
</feature>
<dbReference type="CDD" id="cd06261">
    <property type="entry name" value="TM_PBP2"/>
    <property type="match status" value="1"/>
</dbReference>
<evidence type="ECO:0000256" key="6">
    <source>
        <dbReference type="RuleBase" id="RU363032"/>
    </source>
</evidence>
<feature type="transmembrane region" description="Helical" evidence="6">
    <location>
        <begin position="272"/>
        <end position="293"/>
    </location>
</feature>
<keyword evidence="5 6" id="KW-0472">Membrane</keyword>
<evidence type="ECO:0000256" key="3">
    <source>
        <dbReference type="ARBA" id="ARBA00022692"/>
    </source>
</evidence>
<keyword evidence="4 6" id="KW-1133">Transmembrane helix</keyword>
<evidence type="ECO:0000259" key="7">
    <source>
        <dbReference type="PROSITE" id="PS50928"/>
    </source>
</evidence>
<dbReference type="AlphaFoldDB" id="A0A6I6UPP8"/>
<evidence type="ECO:0000256" key="2">
    <source>
        <dbReference type="ARBA" id="ARBA00022448"/>
    </source>
</evidence>
<dbReference type="Pfam" id="PF00528">
    <property type="entry name" value="BPD_transp_1"/>
    <property type="match status" value="1"/>
</dbReference>
<dbReference type="Proteomes" id="UP000465062">
    <property type="component" value="Chromosome"/>
</dbReference>
<proteinExistence type="inferred from homology"/>
<comment type="similarity">
    <text evidence="6">Belongs to the binding-protein-dependent transport system permease family.</text>
</comment>
<evidence type="ECO:0000313" key="9">
    <source>
        <dbReference type="Proteomes" id="UP000465062"/>
    </source>
</evidence>
<feature type="transmembrane region" description="Helical" evidence="6">
    <location>
        <begin position="154"/>
        <end position="174"/>
    </location>
</feature>
<evidence type="ECO:0000313" key="8">
    <source>
        <dbReference type="EMBL" id="QHE60490.1"/>
    </source>
</evidence>
<dbReference type="PANTHER" id="PTHR43839:SF3">
    <property type="entry name" value="OLIGOPEPTIDE ABC TRANSPORTER, PERMEASE PROTEIN"/>
    <property type="match status" value="1"/>
</dbReference>
<evidence type="ECO:0000256" key="1">
    <source>
        <dbReference type="ARBA" id="ARBA00004141"/>
    </source>
</evidence>
<accession>A0A6I6UPP8</accession>
<dbReference type="PANTHER" id="PTHR43839">
    <property type="entry name" value="OPPC IN A BINDING PROTEIN-DEPENDENT TRANSPORT SYSTEM"/>
    <property type="match status" value="1"/>
</dbReference>
<protein>
    <submittedName>
        <fullName evidence="8">ABC transporter permease subunit</fullName>
    </submittedName>
</protein>
<dbReference type="EMBL" id="CP047394">
    <property type="protein sequence ID" value="QHE60490.1"/>
    <property type="molecule type" value="Genomic_DNA"/>
</dbReference>